<accession>A0A1W0A0G2</accession>
<keyword evidence="2" id="KW-1185">Reference proteome</keyword>
<proteinExistence type="predicted"/>
<organism evidence="1 2">
    <name type="scientific">Thraustotheca clavata</name>
    <dbReference type="NCBI Taxonomy" id="74557"/>
    <lineage>
        <taxon>Eukaryota</taxon>
        <taxon>Sar</taxon>
        <taxon>Stramenopiles</taxon>
        <taxon>Oomycota</taxon>
        <taxon>Saprolegniomycetes</taxon>
        <taxon>Saprolegniales</taxon>
        <taxon>Achlyaceae</taxon>
        <taxon>Thraustotheca</taxon>
    </lineage>
</organism>
<protein>
    <submittedName>
        <fullName evidence="1">Uncharacterized protein</fullName>
    </submittedName>
</protein>
<evidence type="ECO:0000313" key="2">
    <source>
        <dbReference type="Proteomes" id="UP000243217"/>
    </source>
</evidence>
<evidence type="ECO:0000313" key="1">
    <source>
        <dbReference type="EMBL" id="OQS03746.1"/>
    </source>
</evidence>
<reference evidence="1 2" key="1">
    <citation type="journal article" date="2014" name="Genome Biol. Evol.">
        <title>The secreted proteins of Achlya hypogyna and Thraustotheca clavata identify the ancestral oomycete secretome and reveal gene acquisitions by horizontal gene transfer.</title>
        <authorList>
            <person name="Misner I."/>
            <person name="Blouin N."/>
            <person name="Leonard G."/>
            <person name="Richards T.A."/>
            <person name="Lane C.E."/>
        </authorList>
    </citation>
    <scope>NUCLEOTIDE SEQUENCE [LARGE SCALE GENOMIC DNA]</scope>
    <source>
        <strain evidence="1 2">ATCC 34112</strain>
    </source>
</reference>
<dbReference type="AlphaFoldDB" id="A0A1W0A0G2"/>
<sequence>MESREFMQDTVATEDLTEEDIIALALPQSWWTYRQFASSFGLAGVLHMLHSYSRCHPKAWHHHQILDVYQNLFQNKISQQTLCLESLLGYYSLDLVKEVVVTPLEDNGFELAGLNELKVAKSIMHRLLFDCIENSATQPIIALREKLQEEQSCEDNGDRIDIPCIAKSKFESYFHRLDGKQGQVLQYAEKTLLESLACIESEPIEAEILLGTPSRGKKVLLVVLPTDIATNRIDYPWRELWKSFTNTNTGKYQDNDDSNLVVALIFHLTNHYAIIFALRGWNDGHKMIHQVLTARKGQRPTAWIDFTKVHSILLHWVNMASFHLP</sequence>
<dbReference type="EMBL" id="JNBS01000780">
    <property type="protein sequence ID" value="OQS03746.1"/>
    <property type="molecule type" value="Genomic_DNA"/>
</dbReference>
<comment type="caution">
    <text evidence="1">The sequence shown here is derived from an EMBL/GenBank/DDBJ whole genome shotgun (WGS) entry which is preliminary data.</text>
</comment>
<gene>
    <name evidence="1" type="ORF">THRCLA_21077</name>
</gene>
<dbReference type="Proteomes" id="UP000243217">
    <property type="component" value="Unassembled WGS sequence"/>
</dbReference>
<name>A0A1W0A0G2_9STRA</name>
<dbReference type="OrthoDB" id="78449at2759"/>